<comment type="catalytic activity">
    <reaction evidence="1">
        <text>an N-(acyl)-sphingosylphosphoethanolamine = an N-(acyl)-sphingosyl-1,3-cyclic phosphate + ethanolamine</text>
        <dbReference type="Rhea" id="RHEA:60648"/>
        <dbReference type="ChEBI" id="CHEBI:57603"/>
        <dbReference type="ChEBI" id="CHEBI:143891"/>
        <dbReference type="ChEBI" id="CHEBI:143892"/>
    </reaction>
</comment>
<dbReference type="InParanoid" id="A0A1V9Y096"/>
<dbReference type="GO" id="GO:0006629">
    <property type="term" value="P:lipid metabolic process"/>
    <property type="evidence" value="ECO:0007669"/>
    <property type="project" value="InterPro"/>
</dbReference>
<keyword evidence="5" id="KW-0456">Lyase</keyword>
<dbReference type="Gene3D" id="3.20.20.190">
    <property type="entry name" value="Phosphatidylinositol (PI) phosphodiesterase"/>
    <property type="match status" value="1"/>
</dbReference>
<dbReference type="InterPro" id="IPR017946">
    <property type="entry name" value="PLC-like_Pdiesterase_TIM-brl"/>
</dbReference>
<evidence type="ECO:0000256" key="3">
    <source>
        <dbReference type="ARBA" id="ARBA00022842"/>
    </source>
</evidence>
<organism evidence="6 7">
    <name type="scientific">Tropilaelaps mercedesae</name>
    <dbReference type="NCBI Taxonomy" id="418985"/>
    <lineage>
        <taxon>Eukaryota</taxon>
        <taxon>Metazoa</taxon>
        <taxon>Ecdysozoa</taxon>
        <taxon>Arthropoda</taxon>
        <taxon>Chelicerata</taxon>
        <taxon>Arachnida</taxon>
        <taxon>Acari</taxon>
        <taxon>Parasitiformes</taxon>
        <taxon>Mesostigmata</taxon>
        <taxon>Gamasina</taxon>
        <taxon>Dermanyssoidea</taxon>
        <taxon>Laelapidae</taxon>
        <taxon>Tropilaelaps</taxon>
    </lineage>
</organism>
<dbReference type="GO" id="GO:0046872">
    <property type="term" value="F:metal ion binding"/>
    <property type="evidence" value="ECO:0007669"/>
    <property type="project" value="UniProtKB-KW"/>
</dbReference>
<accession>A0A1V9Y096</accession>
<evidence type="ECO:0000256" key="2">
    <source>
        <dbReference type="ARBA" id="ARBA00022723"/>
    </source>
</evidence>
<evidence type="ECO:0000313" key="7">
    <source>
        <dbReference type="Proteomes" id="UP000192247"/>
    </source>
</evidence>
<dbReference type="SUPFAM" id="SSF51695">
    <property type="entry name" value="PLC-like phosphodiesterases"/>
    <property type="match status" value="1"/>
</dbReference>
<protein>
    <recommendedName>
        <fullName evidence="8">GP-PDE domain-containing protein</fullName>
    </recommendedName>
</protein>
<dbReference type="GO" id="GO:0008081">
    <property type="term" value="F:phosphoric diester hydrolase activity"/>
    <property type="evidence" value="ECO:0007669"/>
    <property type="project" value="InterPro"/>
</dbReference>
<proteinExistence type="predicted"/>
<keyword evidence="3" id="KW-0460">Magnesium</keyword>
<evidence type="ECO:0000256" key="4">
    <source>
        <dbReference type="ARBA" id="ARBA00023157"/>
    </source>
</evidence>
<comment type="caution">
    <text evidence="6">The sequence shown here is derived from an EMBL/GenBank/DDBJ whole genome shotgun (WGS) entry which is preliminary data.</text>
</comment>
<reference evidence="6 7" key="1">
    <citation type="journal article" date="2017" name="Gigascience">
        <title>Draft genome of the honey bee ectoparasitic mite, Tropilaelaps mercedesae, is shaped by the parasitic life history.</title>
        <authorList>
            <person name="Dong X."/>
            <person name="Armstrong S.D."/>
            <person name="Xia D."/>
            <person name="Makepeace B.L."/>
            <person name="Darby A.C."/>
            <person name="Kadowaki T."/>
        </authorList>
    </citation>
    <scope>NUCLEOTIDE SEQUENCE [LARGE SCALE GENOMIC DNA]</scope>
    <source>
        <strain evidence="6">Wuxi-XJTLU</strain>
    </source>
</reference>
<dbReference type="GO" id="GO:0016829">
    <property type="term" value="F:lyase activity"/>
    <property type="evidence" value="ECO:0007669"/>
    <property type="project" value="UniProtKB-KW"/>
</dbReference>
<dbReference type="Proteomes" id="UP000192247">
    <property type="component" value="Unassembled WGS sequence"/>
</dbReference>
<evidence type="ECO:0000256" key="5">
    <source>
        <dbReference type="ARBA" id="ARBA00023239"/>
    </source>
</evidence>
<keyword evidence="7" id="KW-1185">Reference proteome</keyword>
<name>A0A1V9Y096_9ACAR</name>
<gene>
    <name evidence="6" type="ORF">BIW11_02605</name>
</gene>
<sequence>MQQYVQNVGFDLSTAKDVQKIQEVYAAYGILEHIWQGDGITNCISTFRSGKDLKNVITLRDLGGYPHKVYQWTVDLSSFQAAALDLGVDGIITNIPERLDDLLKEQFAYKYRLATRYDSPWERRAALNEPHSSRVPITSVFSNLKEVGEQKLKFAANTVKGIFG</sequence>
<dbReference type="AlphaFoldDB" id="A0A1V9Y096"/>
<dbReference type="EMBL" id="MNPL01001436">
    <property type="protein sequence ID" value="OQR79149.1"/>
    <property type="molecule type" value="Genomic_DNA"/>
</dbReference>
<evidence type="ECO:0000313" key="6">
    <source>
        <dbReference type="EMBL" id="OQR79149.1"/>
    </source>
</evidence>
<evidence type="ECO:0008006" key="8">
    <source>
        <dbReference type="Google" id="ProtNLM"/>
    </source>
</evidence>
<keyword evidence="2" id="KW-0479">Metal-binding</keyword>
<dbReference type="OrthoDB" id="1058301at2759"/>
<keyword evidence="4" id="KW-1015">Disulfide bond</keyword>
<evidence type="ECO:0000256" key="1">
    <source>
        <dbReference type="ARBA" id="ARBA00000110"/>
    </source>
</evidence>